<dbReference type="PANTHER" id="PTHR42815">
    <property type="entry name" value="FAD-BINDING, PUTATIVE (AFU_ORTHOLOGUE AFUA_6G07600)-RELATED"/>
    <property type="match status" value="1"/>
</dbReference>
<feature type="domain" description="Pyridoxamine 5'-phosphate oxidase N-terminal" evidence="2">
    <location>
        <begin position="44"/>
        <end position="148"/>
    </location>
</feature>
<dbReference type="Pfam" id="PF01243">
    <property type="entry name" value="PNPOx_N"/>
    <property type="match status" value="1"/>
</dbReference>
<evidence type="ECO:0000313" key="3">
    <source>
        <dbReference type="EMBL" id="CAB4954386.1"/>
    </source>
</evidence>
<dbReference type="EMBL" id="CAFBND010000099">
    <property type="protein sequence ID" value="CAB4954386.1"/>
    <property type="molecule type" value="Genomic_DNA"/>
</dbReference>
<feature type="region of interest" description="Disordered" evidence="1">
    <location>
        <begin position="1"/>
        <end position="22"/>
    </location>
</feature>
<dbReference type="InterPro" id="IPR011576">
    <property type="entry name" value="Pyridox_Oxase_N"/>
</dbReference>
<name>A0A6J7S1R5_9ZZZZ</name>
<evidence type="ECO:0000259" key="2">
    <source>
        <dbReference type="Pfam" id="PF01243"/>
    </source>
</evidence>
<sequence>MSRYDDPRVPLPGSRGEHEAQQEYDTTHRALAFYDHQVLTYLNPLMQQFIAQQEMVFVASADAGGECDSSFRAGAPGFVHVLDENTLALPEYRGNGVMATIGNIRENAHIGLMFIDFYRTTVGLHVNGKVRDMGSGELLARGGLSPALEAAATATGPLTALIWHVVEVEEAFIHCAKHIPHLQKLEKPIHWSTDDPVFKGGDAFHAKSGERPWLAASPPVES</sequence>
<protein>
    <submittedName>
        <fullName evidence="4">Unannotated protein</fullName>
    </submittedName>
</protein>
<accession>A0A6J7S1R5</accession>
<organism evidence="4">
    <name type="scientific">freshwater metagenome</name>
    <dbReference type="NCBI Taxonomy" id="449393"/>
    <lineage>
        <taxon>unclassified sequences</taxon>
        <taxon>metagenomes</taxon>
        <taxon>ecological metagenomes</taxon>
    </lineage>
</organism>
<reference evidence="4" key="1">
    <citation type="submission" date="2020-05" db="EMBL/GenBank/DDBJ databases">
        <authorList>
            <person name="Chiriac C."/>
            <person name="Salcher M."/>
            <person name="Ghai R."/>
            <person name="Kavagutti S V."/>
        </authorList>
    </citation>
    <scope>NUCLEOTIDE SEQUENCE</scope>
</reference>
<dbReference type="Gene3D" id="2.30.110.10">
    <property type="entry name" value="Electron Transport, Fmn-binding Protein, Chain A"/>
    <property type="match status" value="1"/>
</dbReference>
<dbReference type="AlphaFoldDB" id="A0A6J7S1R5"/>
<evidence type="ECO:0000256" key="1">
    <source>
        <dbReference type="SAM" id="MobiDB-lite"/>
    </source>
</evidence>
<dbReference type="SUPFAM" id="SSF50475">
    <property type="entry name" value="FMN-binding split barrel"/>
    <property type="match status" value="1"/>
</dbReference>
<gene>
    <name evidence="3" type="ORF">UFOPK3752_01867</name>
    <name evidence="4" type="ORF">UFOPK4150_01424</name>
</gene>
<dbReference type="EMBL" id="CAFBPU010000029">
    <property type="protein sequence ID" value="CAB5034991.1"/>
    <property type="molecule type" value="Genomic_DNA"/>
</dbReference>
<dbReference type="InterPro" id="IPR012349">
    <property type="entry name" value="Split_barrel_FMN-bd"/>
</dbReference>
<evidence type="ECO:0000313" key="4">
    <source>
        <dbReference type="EMBL" id="CAB5034991.1"/>
    </source>
</evidence>
<proteinExistence type="predicted"/>
<dbReference type="PANTHER" id="PTHR42815:SF2">
    <property type="entry name" value="FAD-BINDING, PUTATIVE (AFU_ORTHOLOGUE AFUA_6G07600)-RELATED"/>
    <property type="match status" value="1"/>
</dbReference>